<dbReference type="KEGG" id="cbv:U729_3200"/>
<comment type="similarity">
    <text evidence="1">Belongs to the helicase family. UvrD subfamily.</text>
</comment>
<evidence type="ECO:0000256" key="6">
    <source>
        <dbReference type="ARBA" id="ARBA00023125"/>
    </source>
</evidence>
<dbReference type="Gene3D" id="1.10.10.160">
    <property type="match status" value="1"/>
</dbReference>
<dbReference type="HOGENOM" id="CLU_004585_5_2_9"/>
<geneLocation type="plasmid" evidence="14 15">
    <name>pCBJ</name>
</geneLocation>
<dbReference type="PROSITE" id="PS51198">
    <property type="entry name" value="UVRD_HELICASE_ATP_BIND"/>
    <property type="match status" value="1"/>
</dbReference>
<dbReference type="EMBL" id="CP006906">
    <property type="protein sequence ID" value="AIY85317.1"/>
    <property type="molecule type" value="Genomic_DNA"/>
</dbReference>
<name>A0A0A7G0H3_9CLOT</name>
<dbReference type="InterPro" id="IPR027417">
    <property type="entry name" value="P-loop_NTPase"/>
</dbReference>
<evidence type="ECO:0000256" key="7">
    <source>
        <dbReference type="ARBA" id="ARBA00023235"/>
    </source>
</evidence>
<keyword evidence="4 11" id="KW-0347">Helicase</keyword>
<dbReference type="Gene3D" id="1.10.486.10">
    <property type="entry name" value="PCRA, domain 4"/>
    <property type="match status" value="1"/>
</dbReference>
<dbReference type="InterPro" id="IPR014016">
    <property type="entry name" value="UvrD-like_ATP-bd"/>
</dbReference>
<dbReference type="PANTHER" id="PTHR11070">
    <property type="entry name" value="UVRD / RECB / PCRA DNA HELICASE FAMILY MEMBER"/>
    <property type="match status" value="1"/>
</dbReference>
<keyword evidence="5 11" id="KW-0067">ATP-binding</keyword>
<dbReference type="AlphaFoldDB" id="A0A0A7G0H3"/>
<evidence type="ECO:0000256" key="5">
    <source>
        <dbReference type="ARBA" id="ARBA00022840"/>
    </source>
</evidence>
<comment type="catalytic activity">
    <reaction evidence="8">
        <text>Couples ATP hydrolysis with the unwinding of duplex DNA by translocating in the 3'-5' direction.</text>
        <dbReference type="EC" id="5.6.2.4"/>
    </reaction>
</comment>
<dbReference type="CDD" id="cd17932">
    <property type="entry name" value="DEXQc_UvrD"/>
    <property type="match status" value="1"/>
</dbReference>
<evidence type="ECO:0000256" key="8">
    <source>
        <dbReference type="ARBA" id="ARBA00034617"/>
    </source>
</evidence>
<keyword evidence="6" id="KW-0238">DNA-binding</keyword>
<dbReference type="SUPFAM" id="SSF52540">
    <property type="entry name" value="P-loop containing nucleoside triphosphate hydrolases"/>
    <property type="match status" value="1"/>
</dbReference>
<dbReference type="GO" id="GO:0016887">
    <property type="term" value="F:ATP hydrolysis activity"/>
    <property type="evidence" value="ECO:0007669"/>
    <property type="project" value="RHEA"/>
</dbReference>
<dbReference type="eggNOG" id="COG0210">
    <property type="taxonomic scope" value="Bacteria"/>
</dbReference>
<evidence type="ECO:0000259" key="13">
    <source>
        <dbReference type="PROSITE" id="PS51217"/>
    </source>
</evidence>
<dbReference type="Pfam" id="PF13361">
    <property type="entry name" value="UvrD_C"/>
    <property type="match status" value="1"/>
</dbReference>
<dbReference type="PANTHER" id="PTHR11070:SF2">
    <property type="entry name" value="ATP-DEPENDENT DNA HELICASE SRS2"/>
    <property type="match status" value="1"/>
</dbReference>
<evidence type="ECO:0000256" key="10">
    <source>
        <dbReference type="ARBA" id="ARBA00048988"/>
    </source>
</evidence>
<protein>
    <recommendedName>
        <fullName evidence="9">DNA 3'-5' helicase</fullName>
        <ecNumber evidence="9">5.6.2.4</ecNumber>
    </recommendedName>
</protein>
<dbReference type="OrthoDB" id="9810135at2"/>
<evidence type="ECO:0000256" key="3">
    <source>
        <dbReference type="ARBA" id="ARBA00022801"/>
    </source>
</evidence>
<dbReference type="GO" id="GO:0005524">
    <property type="term" value="F:ATP binding"/>
    <property type="evidence" value="ECO:0007669"/>
    <property type="project" value="UniProtKB-UniRule"/>
</dbReference>
<evidence type="ECO:0000259" key="12">
    <source>
        <dbReference type="PROSITE" id="PS51198"/>
    </source>
</evidence>
<keyword evidence="15" id="KW-1185">Reference proteome</keyword>
<feature type="binding site" evidence="11">
    <location>
        <begin position="23"/>
        <end position="30"/>
    </location>
    <ligand>
        <name>ATP</name>
        <dbReference type="ChEBI" id="CHEBI:30616"/>
    </ligand>
</feature>
<proteinExistence type="inferred from homology"/>
<feature type="domain" description="UvrD-like helicase ATP-binding" evidence="12">
    <location>
        <begin position="2"/>
        <end position="278"/>
    </location>
</feature>
<feature type="domain" description="UvrD-like helicase C-terminal" evidence="13">
    <location>
        <begin position="279"/>
        <end position="539"/>
    </location>
</feature>
<evidence type="ECO:0000256" key="2">
    <source>
        <dbReference type="ARBA" id="ARBA00022741"/>
    </source>
</evidence>
<accession>A0A0A7G0H3</accession>
<dbReference type="RefSeq" id="WP_040113739.1">
    <property type="nucleotide sequence ID" value="NZ_CP006906.1"/>
</dbReference>
<sequence length="617" mass="71519">MKLNEKQLNAVTKSIDKNTLLLAGPGSGKSSTLAERTKYIVNELKVNEENIMIITFTVKAANELKKKIKDKVKDYDKITIGTFHSVCLNLLKKFKKDLYFKKLSVLSSTESGDMLRKALANEGAICDSHTFKDYKSEISILKGNLKSSTHLMKRFTCDEEHQFATVYERYQRLLIKDSLVDYDDIIMYTVTLLRTSKRALDYCRNKFKYIMCDEVQDCNYAQFKFLQLIYEGNNLFLVGDEAQAIYGFRGTSPEYMIEFQKNFKNTQILELNQNYRSTKIIVKACDALINHSSKGFIKNSVTENEYGYPIIVKKCKNSTDEAYFVKAMIEKAKENSDAKYSDFCVLYRNNKQCEVIKTVFRKNKIPYNVKGDNIFYSYMEIKNILTIIKFAVNRQDKRYFKNVAELIPGTNDTVIDSAVAKARLEQIDYLTALKTCRVETGFINEVNKFIELVNIYNKVKPYIYIKNVADYLKERVYKCNWSTKELENIKDLIHLCDTHCTENNASINEFIDYVTVNLPQPTRRKIDCVTLSTVHSSKGLEYTNVFLIGADNKTFCKYSNESKTDENRRLFYVALSRAKKKVYISYSILKKTKHMTDTLKATEFISEIPSKYLAYSD</sequence>
<gene>
    <name evidence="14" type="ORF">U729_3200</name>
</gene>
<reference evidence="14 15" key="1">
    <citation type="journal article" date="2015" name="Infect. Genet. Evol.">
        <title>Genomic sequences of six botulinum neurotoxin-producing strains representing three clostridial species illustrate the mobility and diversity of botulinum neurotoxin genes.</title>
        <authorList>
            <person name="Smith T.J."/>
            <person name="Hill K.K."/>
            <person name="Xie G."/>
            <person name="Foley B.T."/>
            <person name="Williamson C.H."/>
            <person name="Foster J.T."/>
            <person name="Johnson S.L."/>
            <person name="Chertkov O."/>
            <person name="Teshima H."/>
            <person name="Gibbons H.S."/>
            <person name="Johnsky L.A."/>
            <person name="Karavis M.A."/>
            <person name="Smith L.A."/>
        </authorList>
    </citation>
    <scope>NUCLEOTIDE SEQUENCE [LARGE SCALE GENOMIC DNA]</scope>
    <source>
        <strain evidence="14">Sullivan</strain>
        <plasmid evidence="15">Plasmid pCBJ</plasmid>
    </source>
</reference>
<dbReference type="PROSITE" id="PS51217">
    <property type="entry name" value="UVRD_HELICASE_CTER"/>
    <property type="match status" value="1"/>
</dbReference>
<dbReference type="Proteomes" id="UP000030635">
    <property type="component" value="Plasmid pCBJ"/>
</dbReference>
<dbReference type="EC" id="5.6.2.4" evidence="9"/>
<organism evidence="14 15">
    <name type="scientific">Clostridium baratii str. Sullivan</name>
    <dbReference type="NCBI Taxonomy" id="1415775"/>
    <lineage>
        <taxon>Bacteria</taxon>
        <taxon>Bacillati</taxon>
        <taxon>Bacillota</taxon>
        <taxon>Clostridia</taxon>
        <taxon>Eubacteriales</taxon>
        <taxon>Clostridiaceae</taxon>
        <taxon>Clostridium</taxon>
    </lineage>
</organism>
<keyword evidence="14" id="KW-0614">Plasmid</keyword>
<keyword evidence="2 11" id="KW-0547">Nucleotide-binding</keyword>
<evidence type="ECO:0000256" key="1">
    <source>
        <dbReference type="ARBA" id="ARBA00009922"/>
    </source>
</evidence>
<dbReference type="InterPro" id="IPR013986">
    <property type="entry name" value="DExx_box_DNA_helicase_dom_sf"/>
</dbReference>
<evidence type="ECO:0000256" key="11">
    <source>
        <dbReference type="PROSITE-ProRule" id="PRU00560"/>
    </source>
</evidence>
<dbReference type="GO" id="GO:0043138">
    <property type="term" value="F:3'-5' DNA helicase activity"/>
    <property type="evidence" value="ECO:0007669"/>
    <property type="project" value="UniProtKB-EC"/>
</dbReference>
<keyword evidence="7" id="KW-0413">Isomerase</keyword>
<dbReference type="GO" id="GO:0000725">
    <property type="term" value="P:recombinational repair"/>
    <property type="evidence" value="ECO:0007669"/>
    <property type="project" value="TreeGrafter"/>
</dbReference>
<comment type="catalytic activity">
    <reaction evidence="10">
        <text>ATP + H2O = ADP + phosphate + H(+)</text>
        <dbReference type="Rhea" id="RHEA:13065"/>
        <dbReference type="ChEBI" id="CHEBI:15377"/>
        <dbReference type="ChEBI" id="CHEBI:15378"/>
        <dbReference type="ChEBI" id="CHEBI:30616"/>
        <dbReference type="ChEBI" id="CHEBI:43474"/>
        <dbReference type="ChEBI" id="CHEBI:456216"/>
        <dbReference type="EC" id="5.6.2.4"/>
    </reaction>
</comment>
<evidence type="ECO:0000256" key="4">
    <source>
        <dbReference type="ARBA" id="ARBA00022806"/>
    </source>
</evidence>
<dbReference type="GO" id="GO:0003677">
    <property type="term" value="F:DNA binding"/>
    <property type="evidence" value="ECO:0007669"/>
    <property type="project" value="UniProtKB-KW"/>
</dbReference>
<evidence type="ECO:0000256" key="9">
    <source>
        <dbReference type="ARBA" id="ARBA00034808"/>
    </source>
</evidence>
<dbReference type="InterPro" id="IPR014017">
    <property type="entry name" value="DNA_helicase_UvrD-like_C"/>
</dbReference>
<dbReference type="Pfam" id="PF00580">
    <property type="entry name" value="UvrD-helicase"/>
    <property type="match status" value="1"/>
</dbReference>
<evidence type="ECO:0000313" key="14">
    <source>
        <dbReference type="EMBL" id="AIY85317.1"/>
    </source>
</evidence>
<dbReference type="InterPro" id="IPR000212">
    <property type="entry name" value="DNA_helicase_UvrD/REP"/>
</dbReference>
<dbReference type="Gene3D" id="3.40.50.300">
    <property type="entry name" value="P-loop containing nucleotide triphosphate hydrolases"/>
    <property type="match status" value="2"/>
</dbReference>
<evidence type="ECO:0000313" key="15">
    <source>
        <dbReference type="Proteomes" id="UP000030635"/>
    </source>
</evidence>
<keyword evidence="3 11" id="KW-0378">Hydrolase</keyword>